<proteinExistence type="inferred from homology"/>
<dbReference type="EC" id="3.1.-.-" evidence="6"/>
<comment type="similarity">
    <text evidence="1 6">Belongs to the oligoribonuclease family.</text>
</comment>
<evidence type="ECO:0000256" key="5">
    <source>
        <dbReference type="ARBA" id="ARBA00070964"/>
    </source>
</evidence>
<keyword evidence="6" id="KW-0963">Cytoplasm</keyword>
<keyword evidence="4 6" id="KW-0269">Exonuclease</keyword>
<accession>A0A3M0AEZ2</accession>
<evidence type="ECO:0000256" key="4">
    <source>
        <dbReference type="ARBA" id="ARBA00022839"/>
    </source>
</evidence>
<keyword evidence="3 6" id="KW-0378">Hydrolase</keyword>
<evidence type="ECO:0000256" key="2">
    <source>
        <dbReference type="ARBA" id="ARBA00022722"/>
    </source>
</evidence>
<name>A0A3M0AEZ2_9GAMM</name>
<evidence type="ECO:0000256" key="1">
    <source>
        <dbReference type="ARBA" id="ARBA00009921"/>
    </source>
</evidence>
<comment type="subcellular location">
    <subcellularLocation>
        <location evidence="6">Cytoplasm</location>
    </subcellularLocation>
</comment>
<dbReference type="GO" id="GO:0003676">
    <property type="term" value="F:nucleic acid binding"/>
    <property type="evidence" value="ECO:0007669"/>
    <property type="project" value="InterPro"/>
</dbReference>
<dbReference type="Pfam" id="PF00929">
    <property type="entry name" value="RNase_T"/>
    <property type="match status" value="1"/>
</dbReference>
<dbReference type="InterPro" id="IPR022894">
    <property type="entry name" value="Oligoribonuclease"/>
</dbReference>
<comment type="function">
    <text evidence="6">3'-to-5' exoribonuclease specific for small oligoribonucleotides.</text>
</comment>
<dbReference type="EMBL" id="REFJ01000001">
    <property type="protein sequence ID" value="RMA82259.1"/>
    <property type="molecule type" value="Genomic_DNA"/>
</dbReference>
<dbReference type="InterPro" id="IPR012337">
    <property type="entry name" value="RNaseH-like_sf"/>
</dbReference>
<evidence type="ECO:0000256" key="3">
    <source>
        <dbReference type="ARBA" id="ARBA00022801"/>
    </source>
</evidence>
<reference evidence="8 9" key="1">
    <citation type="submission" date="2018-10" db="EMBL/GenBank/DDBJ databases">
        <title>Genomic Encyclopedia of Type Strains, Phase IV (KMG-IV): sequencing the most valuable type-strain genomes for metagenomic binning, comparative biology and taxonomic classification.</title>
        <authorList>
            <person name="Goeker M."/>
        </authorList>
    </citation>
    <scope>NUCLEOTIDE SEQUENCE [LARGE SCALE GENOMIC DNA]</scope>
    <source>
        <strain evidence="8 9">DSM 25080</strain>
    </source>
</reference>
<dbReference type="InterPro" id="IPR036397">
    <property type="entry name" value="RNaseH_sf"/>
</dbReference>
<dbReference type="SUPFAM" id="SSF53098">
    <property type="entry name" value="Ribonuclease H-like"/>
    <property type="match status" value="1"/>
</dbReference>
<dbReference type="CDD" id="cd06135">
    <property type="entry name" value="Orn"/>
    <property type="match status" value="1"/>
</dbReference>
<dbReference type="PANTHER" id="PTHR11046:SF0">
    <property type="entry name" value="OLIGORIBONUCLEASE, MITOCHONDRIAL"/>
    <property type="match status" value="1"/>
</dbReference>
<dbReference type="AlphaFoldDB" id="A0A3M0AEZ2"/>
<dbReference type="GO" id="GO:0005737">
    <property type="term" value="C:cytoplasm"/>
    <property type="evidence" value="ECO:0007669"/>
    <property type="project" value="UniProtKB-SubCell"/>
</dbReference>
<dbReference type="Gene3D" id="3.30.420.10">
    <property type="entry name" value="Ribonuclease H-like superfamily/Ribonuclease H"/>
    <property type="match status" value="1"/>
</dbReference>
<feature type="domain" description="Exonuclease" evidence="7">
    <location>
        <begin position="6"/>
        <end position="179"/>
    </location>
</feature>
<dbReference type="SMART" id="SM00479">
    <property type="entry name" value="EXOIII"/>
    <property type="match status" value="1"/>
</dbReference>
<keyword evidence="2 6" id="KW-0540">Nuclease</keyword>
<dbReference type="OrthoDB" id="9801329at2"/>
<keyword evidence="9" id="KW-1185">Reference proteome</keyword>
<evidence type="ECO:0000256" key="6">
    <source>
        <dbReference type="HAMAP-Rule" id="MF_00045"/>
    </source>
</evidence>
<dbReference type="HAMAP" id="MF_00045">
    <property type="entry name" value="Oligoribonuclease"/>
    <property type="match status" value="1"/>
</dbReference>
<evidence type="ECO:0000313" key="8">
    <source>
        <dbReference type="EMBL" id="RMA82259.1"/>
    </source>
</evidence>
<organism evidence="8 9">
    <name type="scientific">Umboniibacter marinipuniceus</name>
    <dbReference type="NCBI Taxonomy" id="569599"/>
    <lineage>
        <taxon>Bacteria</taxon>
        <taxon>Pseudomonadati</taxon>
        <taxon>Pseudomonadota</taxon>
        <taxon>Gammaproteobacteria</taxon>
        <taxon>Cellvibrionales</taxon>
        <taxon>Cellvibrionaceae</taxon>
        <taxon>Umboniibacter</taxon>
    </lineage>
</organism>
<dbReference type="FunFam" id="3.30.420.10:FF:000003">
    <property type="entry name" value="Oligoribonuclease"/>
    <property type="match status" value="1"/>
</dbReference>
<evidence type="ECO:0000259" key="7">
    <source>
        <dbReference type="SMART" id="SM00479"/>
    </source>
</evidence>
<dbReference type="RefSeq" id="WP_121875604.1">
    <property type="nucleotide sequence ID" value="NZ_REFJ01000001.1"/>
</dbReference>
<dbReference type="GO" id="GO:0006259">
    <property type="term" value="P:DNA metabolic process"/>
    <property type="evidence" value="ECO:0007669"/>
    <property type="project" value="UniProtKB-ARBA"/>
</dbReference>
<comment type="caution">
    <text evidence="8">The sequence shown here is derived from an EMBL/GenBank/DDBJ whole genome shotgun (WGS) entry which is preliminary data.</text>
</comment>
<dbReference type="PANTHER" id="PTHR11046">
    <property type="entry name" value="OLIGORIBONUCLEASE, MITOCHONDRIAL"/>
    <property type="match status" value="1"/>
</dbReference>
<dbReference type="InterPro" id="IPR013520">
    <property type="entry name" value="Ribonucl_H"/>
</dbReference>
<dbReference type="GO" id="GO:0000175">
    <property type="term" value="F:3'-5'-RNA exonuclease activity"/>
    <property type="evidence" value="ECO:0007669"/>
    <property type="project" value="InterPro"/>
</dbReference>
<sequence>MSADQRLIWIDLEMTGLEPEIDTILEIATIVTDAQLNVLAEGPSIAIRHSAEALSAMNEWCVEHHGQSGLTERCLNSEIDLAQAEAMTLEFLRQWVPSGVSPICGNSVGQDRRFLVKYMPLLESYFHYRMIDVSTLKELARRWSPATLDQVKKKGAHLALDDIHDSIAELVVYREQLFKL</sequence>
<dbReference type="Proteomes" id="UP000267187">
    <property type="component" value="Unassembled WGS sequence"/>
</dbReference>
<evidence type="ECO:0000313" key="9">
    <source>
        <dbReference type="Proteomes" id="UP000267187"/>
    </source>
</evidence>
<protein>
    <recommendedName>
        <fullName evidence="5 6">Oligoribonuclease</fullName>
        <ecNumber evidence="6">3.1.-.-</ecNumber>
    </recommendedName>
</protein>
<gene>
    <name evidence="6" type="primary">orn</name>
    <name evidence="8" type="ORF">DFR27_0207</name>
</gene>
<feature type="active site" evidence="6">
    <location>
        <position position="128"/>
    </location>
</feature>
<dbReference type="NCBIfam" id="NF003765">
    <property type="entry name" value="PRK05359.1"/>
    <property type="match status" value="1"/>
</dbReference>